<organism evidence="1 2">
    <name type="scientific">Moraxella cuniculi DSM 21768</name>
    <dbReference type="NCBI Taxonomy" id="1122245"/>
    <lineage>
        <taxon>Bacteria</taxon>
        <taxon>Pseudomonadati</taxon>
        <taxon>Pseudomonadota</taxon>
        <taxon>Gammaproteobacteria</taxon>
        <taxon>Moraxellales</taxon>
        <taxon>Moraxellaceae</taxon>
        <taxon>Moraxella</taxon>
    </lineage>
</organism>
<keyword evidence="2" id="KW-1185">Reference proteome</keyword>
<dbReference type="RefSeq" id="WP_078310318.1">
    <property type="nucleotide sequence ID" value="NZ_FTNU01000024.1"/>
</dbReference>
<proteinExistence type="predicted"/>
<name>A0A1N7G6Z5_9GAMM</name>
<evidence type="ECO:0000313" key="2">
    <source>
        <dbReference type="Proteomes" id="UP000187495"/>
    </source>
</evidence>
<dbReference type="AlphaFoldDB" id="A0A1N7G6Z5"/>
<dbReference type="Proteomes" id="UP000187495">
    <property type="component" value="Unassembled WGS sequence"/>
</dbReference>
<reference evidence="2" key="1">
    <citation type="submission" date="2017-01" db="EMBL/GenBank/DDBJ databases">
        <authorList>
            <person name="Varghese N."/>
            <person name="Submissions S."/>
        </authorList>
    </citation>
    <scope>NUCLEOTIDE SEQUENCE [LARGE SCALE GENOMIC DNA]</scope>
    <source>
        <strain evidence="2">DSM 21768</strain>
    </source>
</reference>
<gene>
    <name evidence="1" type="ORF">SAMN02745664_12420</name>
</gene>
<dbReference type="EMBL" id="FTNU01000024">
    <property type="protein sequence ID" value="SIS08264.1"/>
    <property type="molecule type" value="Genomic_DNA"/>
</dbReference>
<sequence>MRYATPRPPRAHLIAAAESYAKVDDFADACYRYYYYQDDVAHKRLITLIKDRLTKYYLSHIPAKYHHSTT</sequence>
<evidence type="ECO:0000313" key="1">
    <source>
        <dbReference type="EMBL" id="SIS08264.1"/>
    </source>
</evidence>
<accession>A0A1N7G6Z5</accession>
<protein>
    <submittedName>
        <fullName evidence="1">Uncharacterized protein</fullName>
    </submittedName>
</protein>